<dbReference type="EMBL" id="JAFCMP010000093">
    <property type="protein sequence ID" value="KAG5187153.1"/>
    <property type="molecule type" value="Genomic_DNA"/>
</dbReference>
<feature type="non-terminal residue" evidence="6">
    <location>
        <position position="159"/>
    </location>
</feature>
<evidence type="ECO:0000256" key="1">
    <source>
        <dbReference type="ARBA" id="ARBA00022728"/>
    </source>
</evidence>
<evidence type="ECO:0000313" key="7">
    <source>
        <dbReference type="Proteomes" id="UP000664859"/>
    </source>
</evidence>
<dbReference type="Proteomes" id="UP000664859">
    <property type="component" value="Unassembled WGS sequence"/>
</dbReference>
<dbReference type="CDD" id="cd12360">
    <property type="entry name" value="RRM_cwf2"/>
    <property type="match status" value="1"/>
</dbReference>
<dbReference type="SUPFAM" id="SSF54928">
    <property type="entry name" value="RNA-binding domain, RBD"/>
    <property type="match status" value="1"/>
</dbReference>
<sequence length="159" mass="17827">CAKGADCTWFHRTPVRSDEACVDTVKDVFGRERHKDHREDMGGVGSINSPSRTLYVGGLRMNAYQDADELERRIWQQFGEWGEVENVNIIPRLSIAFVRYRTRSSCEFAREAMFNQSLGAGEVLNLRWAYDDPNPVAQATAARGDFDATMAALHAQGAV</sequence>
<gene>
    <name evidence="6" type="ORF">JKP88DRAFT_154417</name>
</gene>
<keyword evidence="2 4" id="KW-0694">RNA-binding</keyword>
<protein>
    <recommendedName>
        <fullName evidence="5">RRM domain-containing protein</fullName>
    </recommendedName>
</protein>
<keyword evidence="1" id="KW-0747">Spliceosome</keyword>
<dbReference type="AlphaFoldDB" id="A0A835Z647"/>
<accession>A0A835Z647</accession>
<dbReference type="GO" id="GO:0071006">
    <property type="term" value="C:U2-type catalytic step 1 spliceosome"/>
    <property type="evidence" value="ECO:0007669"/>
    <property type="project" value="TreeGrafter"/>
</dbReference>
<dbReference type="GO" id="GO:0071007">
    <property type="term" value="C:U2-type catalytic step 2 spliceosome"/>
    <property type="evidence" value="ECO:0007669"/>
    <property type="project" value="TreeGrafter"/>
</dbReference>
<dbReference type="InterPro" id="IPR035979">
    <property type="entry name" value="RBD_domain_sf"/>
</dbReference>
<evidence type="ECO:0000256" key="2">
    <source>
        <dbReference type="ARBA" id="ARBA00022884"/>
    </source>
</evidence>
<feature type="non-terminal residue" evidence="6">
    <location>
        <position position="1"/>
    </location>
</feature>
<feature type="domain" description="RRM" evidence="5">
    <location>
        <begin position="52"/>
        <end position="131"/>
    </location>
</feature>
<dbReference type="GO" id="GO:0000974">
    <property type="term" value="C:Prp19 complex"/>
    <property type="evidence" value="ECO:0007669"/>
    <property type="project" value="TreeGrafter"/>
</dbReference>
<dbReference type="Gene3D" id="3.30.70.330">
    <property type="match status" value="1"/>
</dbReference>
<dbReference type="FunFam" id="3.30.70.330:FF:000502">
    <property type="entry name" value="Pre-mRNA-splicing factor cwc2, putative"/>
    <property type="match status" value="1"/>
</dbReference>
<organism evidence="6 7">
    <name type="scientific">Tribonema minus</name>
    <dbReference type="NCBI Taxonomy" id="303371"/>
    <lineage>
        <taxon>Eukaryota</taxon>
        <taxon>Sar</taxon>
        <taxon>Stramenopiles</taxon>
        <taxon>Ochrophyta</taxon>
        <taxon>PX clade</taxon>
        <taxon>Xanthophyceae</taxon>
        <taxon>Tribonematales</taxon>
        <taxon>Tribonemataceae</taxon>
        <taxon>Tribonema</taxon>
    </lineage>
</organism>
<dbReference type="PANTHER" id="PTHR14089">
    <property type="entry name" value="PRE-MRNA-SPLICING FACTOR RBM22"/>
    <property type="match status" value="1"/>
</dbReference>
<evidence type="ECO:0000259" key="5">
    <source>
        <dbReference type="PROSITE" id="PS50102"/>
    </source>
</evidence>
<comment type="caution">
    <text evidence="6">The sequence shown here is derived from an EMBL/GenBank/DDBJ whole genome shotgun (WGS) entry which is preliminary data.</text>
</comment>
<dbReference type="InterPro" id="IPR012677">
    <property type="entry name" value="Nucleotide-bd_a/b_plait_sf"/>
</dbReference>
<name>A0A835Z647_9STRA</name>
<keyword evidence="7" id="KW-1185">Reference proteome</keyword>
<dbReference type="GO" id="GO:0008380">
    <property type="term" value="P:RNA splicing"/>
    <property type="evidence" value="ECO:0007669"/>
    <property type="project" value="UniProtKB-KW"/>
</dbReference>
<proteinExistence type="predicted"/>
<evidence type="ECO:0000313" key="6">
    <source>
        <dbReference type="EMBL" id="KAG5187153.1"/>
    </source>
</evidence>
<dbReference type="InterPro" id="IPR000504">
    <property type="entry name" value="RRM_dom"/>
</dbReference>
<dbReference type="InterPro" id="IPR034181">
    <property type="entry name" value="Cwc2_RRM"/>
</dbReference>
<dbReference type="SMART" id="SM00360">
    <property type="entry name" value="RRM"/>
    <property type="match status" value="1"/>
</dbReference>
<dbReference type="OrthoDB" id="10251848at2759"/>
<reference evidence="6" key="1">
    <citation type="submission" date="2021-02" db="EMBL/GenBank/DDBJ databases">
        <title>First Annotated Genome of the Yellow-green Alga Tribonema minus.</title>
        <authorList>
            <person name="Mahan K.M."/>
        </authorList>
    </citation>
    <scope>NUCLEOTIDE SEQUENCE</scope>
    <source>
        <strain evidence="6">UTEX B ZZ1240</strain>
    </source>
</reference>
<dbReference type="PROSITE" id="PS50102">
    <property type="entry name" value="RRM"/>
    <property type="match status" value="1"/>
</dbReference>
<dbReference type="PANTHER" id="PTHR14089:SF2">
    <property type="entry name" value="PRE-MRNA-SPLICING FACTOR CWC2"/>
    <property type="match status" value="1"/>
</dbReference>
<keyword evidence="1" id="KW-0507">mRNA processing</keyword>
<evidence type="ECO:0000256" key="4">
    <source>
        <dbReference type="PROSITE-ProRule" id="PRU00176"/>
    </source>
</evidence>
<dbReference type="GO" id="GO:0017070">
    <property type="term" value="F:U6 snRNA binding"/>
    <property type="evidence" value="ECO:0007669"/>
    <property type="project" value="TreeGrafter"/>
</dbReference>
<dbReference type="InterPro" id="IPR039171">
    <property type="entry name" value="Cwc2/Slt11"/>
</dbReference>
<dbReference type="GO" id="GO:0036002">
    <property type="term" value="F:pre-mRNA binding"/>
    <property type="evidence" value="ECO:0007669"/>
    <property type="project" value="TreeGrafter"/>
</dbReference>
<keyword evidence="3" id="KW-0508">mRNA splicing</keyword>
<evidence type="ECO:0000256" key="3">
    <source>
        <dbReference type="ARBA" id="ARBA00023187"/>
    </source>
</evidence>